<proteinExistence type="predicted"/>
<dbReference type="EMBL" id="JAIZAY010000022">
    <property type="protein sequence ID" value="KAJ8021119.1"/>
    <property type="molecule type" value="Genomic_DNA"/>
</dbReference>
<dbReference type="Proteomes" id="UP001152320">
    <property type="component" value="Chromosome 22"/>
</dbReference>
<keyword evidence="2" id="KW-1185">Reference proteome</keyword>
<dbReference type="InterPro" id="IPR029063">
    <property type="entry name" value="SAM-dependent_MTases_sf"/>
</dbReference>
<dbReference type="Pfam" id="PF13489">
    <property type="entry name" value="Methyltransf_23"/>
    <property type="match status" value="1"/>
</dbReference>
<comment type="caution">
    <text evidence="1">The sequence shown here is derived from an EMBL/GenBank/DDBJ whole genome shotgun (WGS) entry which is preliminary data.</text>
</comment>
<dbReference type="Gene3D" id="3.40.50.150">
    <property type="entry name" value="Vaccinia Virus protein VP39"/>
    <property type="match status" value="1"/>
</dbReference>
<reference evidence="1" key="1">
    <citation type="submission" date="2021-10" db="EMBL/GenBank/DDBJ databases">
        <title>Tropical sea cucumber genome reveals ecological adaptation and Cuvierian tubules defense mechanism.</title>
        <authorList>
            <person name="Chen T."/>
        </authorList>
    </citation>
    <scope>NUCLEOTIDE SEQUENCE</scope>
    <source>
        <strain evidence="1">Nanhai2018</strain>
        <tissue evidence="1">Muscle</tissue>
    </source>
</reference>
<evidence type="ECO:0000313" key="2">
    <source>
        <dbReference type="Proteomes" id="UP001152320"/>
    </source>
</evidence>
<organism evidence="1 2">
    <name type="scientific">Holothuria leucospilota</name>
    <name type="common">Black long sea cucumber</name>
    <name type="synonym">Mertensiothuria leucospilota</name>
    <dbReference type="NCBI Taxonomy" id="206669"/>
    <lineage>
        <taxon>Eukaryota</taxon>
        <taxon>Metazoa</taxon>
        <taxon>Echinodermata</taxon>
        <taxon>Eleutherozoa</taxon>
        <taxon>Echinozoa</taxon>
        <taxon>Holothuroidea</taxon>
        <taxon>Aspidochirotacea</taxon>
        <taxon>Aspidochirotida</taxon>
        <taxon>Holothuriidae</taxon>
        <taxon>Holothuria</taxon>
    </lineage>
</organism>
<name>A0A9Q0YID7_HOLLE</name>
<dbReference type="OrthoDB" id="5984880at2759"/>
<dbReference type="SUPFAM" id="SSF53335">
    <property type="entry name" value="S-adenosyl-L-methionine-dependent methyltransferases"/>
    <property type="match status" value="1"/>
</dbReference>
<evidence type="ECO:0000313" key="1">
    <source>
        <dbReference type="EMBL" id="KAJ8021119.1"/>
    </source>
</evidence>
<accession>A0A9Q0YID7</accession>
<gene>
    <name evidence="1" type="ORF">HOLleu_40899</name>
</gene>
<protein>
    <submittedName>
        <fullName evidence="1">Histamine N-methyltransferase</fullName>
    </submittedName>
</protein>
<dbReference type="AlphaFoldDB" id="A0A9Q0YID7"/>
<sequence length="248" mass="28851">MNVLERNISSSVEPLRVLGVGCSSGDIDYDLVARLLTRFPKISNTVLEPTDTFTDYESLVKEKPLSGVEWNFRQQKFDSYYQSILETSEAWKFHFISAIAVLYYMQNWQTEIMNMYNLLETGGVLMITLMSEESGFWRVAKRFPMMADHLNVQINSENVKTFLREEMIDFEVVKQRSFVDITCCTIDGDEDGSMLVDFITHVKHFKTTAPLKLQADFLEYFFSNECCQKSKDRLFLNNSIEAIIVRKR</sequence>